<reference evidence="1 2" key="1">
    <citation type="submission" date="2016-11" db="EMBL/GenBank/DDBJ databases">
        <authorList>
            <person name="Varghese N."/>
            <person name="Submissions S."/>
        </authorList>
    </citation>
    <scope>NUCLEOTIDE SEQUENCE [LARGE SCALE GENOMIC DNA]</scope>
    <source>
        <strain evidence="1 2">DSM 29341</strain>
    </source>
</reference>
<dbReference type="OrthoDB" id="7816979at2"/>
<evidence type="ECO:0000313" key="1">
    <source>
        <dbReference type="EMBL" id="SHF30172.1"/>
    </source>
</evidence>
<dbReference type="AlphaFoldDB" id="A0A1M5AJU1"/>
<accession>A0A1M5AJU1</accession>
<evidence type="ECO:0000313" key="2">
    <source>
        <dbReference type="Proteomes" id="UP000325134"/>
    </source>
</evidence>
<keyword evidence="2" id="KW-1185">Reference proteome</keyword>
<organism evidence="1 2">
    <name type="scientific">Ruegeria intermedia</name>
    <dbReference type="NCBI Taxonomy" id="996115"/>
    <lineage>
        <taxon>Bacteria</taxon>
        <taxon>Pseudomonadati</taxon>
        <taxon>Pseudomonadota</taxon>
        <taxon>Alphaproteobacteria</taxon>
        <taxon>Rhodobacterales</taxon>
        <taxon>Roseobacteraceae</taxon>
        <taxon>Ruegeria</taxon>
    </lineage>
</organism>
<gene>
    <name evidence="1" type="ORF">SAMN05444279_12622</name>
</gene>
<proteinExistence type="predicted"/>
<dbReference type="EMBL" id="FQVK01000026">
    <property type="protein sequence ID" value="SHF30172.1"/>
    <property type="molecule type" value="Genomic_DNA"/>
</dbReference>
<protein>
    <submittedName>
        <fullName evidence="1">Uncharacterized protein</fullName>
    </submittedName>
</protein>
<sequence>MHLAIHSGADFTDGGLLFHALRANSDLLSDAGVLLYGPKRCRRLFMSPLKNLANGQVEPETVDRLRSLMLDGNKHQRAVLTSPGFIGETPTALRDGQFYPMAGQRLAFFEQTFAQAEMELFVGVRNPGSFIPKALMALPPEDRAETLANTDISCLSWLTMIEDIRDLAPNVAITLWANEDLPVIFGDIVRAICGLPGETPIENEFALLSSLLDDDGRDRLEELIRPGNSGDRPALLADLSGLFEDHALPHEVEEELDMPGWSTDIVEAFTELYAQDLARLKSMPGIRVLGL</sequence>
<dbReference type="Proteomes" id="UP000325134">
    <property type="component" value="Unassembled WGS sequence"/>
</dbReference>
<name>A0A1M5AJU1_9RHOB</name>